<evidence type="ECO:0000256" key="3">
    <source>
        <dbReference type="ARBA" id="ARBA00023274"/>
    </source>
</evidence>
<dbReference type="Pfam" id="PF00203">
    <property type="entry name" value="Ribosomal_S19"/>
    <property type="match status" value="1"/>
</dbReference>
<dbReference type="AlphaFoldDB" id="A0A061IAI1"/>
<dbReference type="EMBL" id="KE673105">
    <property type="protein sequence ID" value="ERE78367.1"/>
    <property type="molecule type" value="Genomic_DNA"/>
</dbReference>
<gene>
    <name evidence="5" type="ORF">H671_3g10412</name>
</gene>
<dbReference type="PANTHER" id="PTHR11880:SF2">
    <property type="entry name" value="SMALL RIBOSOMAL SUBUNIT PROTEIN US19"/>
    <property type="match status" value="1"/>
</dbReference>
<comment type="similarity">
    <text evidence="1">Belongs to the universal ribosomal protein uS19 family.</text>
</comment>
<evidence type="ECO:0000256" key="4">
    <source>
        <dbReference type="ARBA" id="ARBA00035469"/>
    </source>
</evidence>
<evidence type="ECO:0000256" key="2">
    <source>
        <dbReference type="ARBA" id="ARBA00022980"/>
    </source>
</evidence>
<dbReference type="GO" id="GO:0000028">
    <property type="term" value="P:ribosomal small subunit assembly"/>
    <property type="evidence" value="ECO:0007669"/>
    <property type="project" value="TreeGrafter"/>
</dbReference>
<dbReference type="Gene3D" id="3.30.860.10">
    <property type="entry name" value="30s Ribosomal Protein S19, Chain A"/>
    <property type="match status" value="1"/>
</dbReference>
<reference evidence="6" key="1">
    <citation type="journal article" date="2013" name="Nat. Biotechnol.">
        <title>Chinese hamster genome sequenced from sorted chromosomes.</title>
        <authorList>
            <person name="Brinkrolf K."/>
            <person name="Rupp O."/>
            <person name="Laux H."/>
            <person name="Kollin F."/>
            <person name="Ernst W."/>
            <person name="Linke B."/>
            <person name="Kofler R."/>
            <person name="Romand S."/>
            <person name="Hesse F."/>
            <person name="Budach W.E."/>
            <person name="Galosy S."/>
            <person name="Muller D."/>
            <person name="Noll T."/>
            <person name="Wienberg J."/>
            <person name="Jostock T."/>
            <person name="Leonard M."/>
            <person name="Grillari J."/>
            <person name="Tauch A."/>
            <person name="Goesmann A."/>
            <person name="Helk B."/>
            <person name="Mott J.E."/>
            <person name="Puhler A."/>
            <person name="Borth N."/>
        </authorList>
    </citation>
    <scope>NUCLEOTIDE SEQUENCE [LARGE SCALE GENOMIC DNA]</scope>
    <source>
        <strain evidence="6">17A/GY</strain>
    </source>
</reference>
<evidence type="ECO:0000313" key="6">
    <source>
        <dbReference type="Proteomes" id="UP000030759"/>
    </source>
</evidence>
<proteinExistence type="inferred from homology"/>
<dbReference type="InterPro" id="IPR002222">
    <property type="entry name" value="Ribosomal_uS19"/>
</dbReference>
<organism evidence="5 6">
    <name type="scientific">Cricetulus griseus</name>
    <name type="common">Chinese hamster</name>
    <name type="synonym">Cricetulus barabensis griseus</name>
    <dbReference type="NCBI Taxonomy" id="10029"/>
    <lineage>
        <taxon>Eukaryota</taxon>
        <taxon>Metazoa</taxon>
        <taxon>Chordata</taxon>
        <taxon>Craniata</taxon>
        <taxon>Vertebrata</taxon>
        <taxon>Euteleostomi</taxon>
        <taxon>Mammalia</taxon>
        <taxon>Eutheria</taxon>
        <taxon>Euarchontoglires</taxon>
        <taxon>Glires</taxon>
        <taxon>Rodentia</taxon>
        <taxon>Myomorpha</taxon>
        <taxon>Muroidea</taxon>
        <taxon>Cricetidae</taxon>
        <taxon>Cricetinae</taxon>
        <taxon>Cricetulus</taxon>
    </lineage>
</organism>
<evidence type="ECO:0000313" key="5">
    <source>
        <dbReference type="EMBL" id="ERE78367.1"/>
    </source>
</evidence>
<dbReference type="SUPFAM" id="SSF54570">
    <property type="entry name" value="Ribosomal protein S19"/>
    <property type="match status" value="1"/>
</dbReference>
<dbReference type="GO" id="GO:0006412">
    <property type="term" value="P:translation"/>
    <property type="evidence" value="ECO:0007669"/>
    <property type="project" value="InterPro"/>
</dbReference>
<name>A0A061IAI1_CRIGR</name>
<evidence type="ECO:0000256" key="1">
    <source>
        <dbReference type="ARBA" id="ARBA00007345"/>
    </source>
</evidence>
<sequence length="67" mass="7284">MIILPKMVSIIVGVYNGKIFNQVEFTLEMTGHNVGEFSITYKPFSMVFLASVPPTSPDSSPSSNCGQ</sequence>
<dbReference type="GO" id="GO:0022627">
    <property type="term" value="C:cytosolic small ribosomal subunit"/>
    <property type="evidence" value="ECO:0007669"/>
    <property type="project" value="TreeGrafter"/>
</dbReference>
<dbReference type="Proteomes" id="UP000030759">
    <property type="component" value="Unassembled WGS sequence"/>
</dbReference>
<dbReference type="PANTHER" id="PTHR11880">
    <property type="entry name" value="RIBOSOMAL PROTEIN S19P FAMILY MEMBER"/>
    <property type="match status" value="1"/>
</dbReference>
<dbReference type="InterPro" id="IPR023575">
    <property type="entry name" value="Ribosomal_uS19_SF"/>
</dbReference>
<dbReference type="GO" id="GO:0003735">
    <property type="term" value="F:structural constituent of ribosome"/>
    <property type="evidence" value="ECO:0007669"/>
    <property type="project" value="InterPro"/>
</dbReference>
<keyword evidence="2 5" id="KW-0689">Ribosomal protein</keyword>
<protein>
    <recommendedName>
        <fullName evidence="4">40S ribosomal protein S15</fullName>
    </recommendedName>
</protein>
<keyword evidence="3" id="KW-0687">Ribonucleoprotein</keyword>
<accession>A0A061IAI1</accession>